<evidence type="ECO:0000313" key="5">
    <source>
        <dbReference type="Proteomes" id="UP000198881"/>
    </source>
</evidence>
<evidence type="ECO:0000256" key="2">
    <source>
        <dbReference type="ARBA" id="ARBA00023163"/>
    </source>
</evidence>
<feature type="domain" description="Putative zinc-finger" evidence="3">
    <location>
        <begin position="20"/>
        <end position="48"/>
    </location>
</feature>
<dbReference type="InterPro" id="IPR024020">
    <property type="entry name" value="Anit_sigma_mycothiol_RsrA"/>
</dbReference>
<gene>
    <name evidence="4" type="ORF">SAMN04487966_102273</name>
</gene>
<evidence type="ECO:0000259" key="3">
    <source>
        <dbReference type="Pfam" id="PF13490"/>
    </source>
</evidence>
<keyword evidence="5" id="KW-1185">Reference proteome</keyword>
<dbReference type="EMBL" id="FPCG01000002">
    <property type="protein sequence ID" value="SFV21276.1"/>
    <property type="molecule type" value="Genomic_DNA"/>
</dbReference>
<protein>
    <submittedName>
        <fullName evidence="4">Mycothiol system anti-sigma-R factor</fullName>
    </submittedName>
</protein>
<dbReference type="Pfam" id="PF13490">
    <property type="entry name" value="zf-HC2"/>
    <property type="match status" value="1"/>
</dbReference>
<dbReference type="RefSeq" id="WP_091694771.1">
    <property type="nucleotide sequence ID" value="NZ_CBDRLN010000001.1"/>
</dbReference>
<dbReference type="InterPro" id="IPR041916">
    <property type="entry name" value="Anti_sigma_zinc_sf"/>
</dbReference>
<keyword evidence="2" id="KW-0804">Transcription</keyword>
<reference evidence="4 5" key="1">
    <citation type="submission" date="2016-10" db="EMBL/GenBank/DDBJ databases">
        <authorList>
            <person name="de Groot N.N."/>
        </authorList>
    </citation>
    <scope>NUCLEOTIDE SEQUENCE [LARGE SCALE GENOMIC DNA]</scope>
    <source>
        <strain evidence="4 5">CGMCC 1.7054</strain>
    </source>
</reference>
<evidence type="ECO:0000256" key="1">
    <source>
        <dbReference type="ARBA" id="ARBA00023015"/>
    </source>
</evidence>
<name>A0A1I7MH80_9MICC</name>
<dbReference type="OrthoDB" id="3267840at2"/>
<proteinExistence type="predicted"/>
<sequence>MSSENRDCEQIGDCEDARIQRLYEYLDGALTHQDLEEVRHHLEECEDCTRAYDLECIIRSVVRRSCCEKAPDQLKVRIMTRISQIRVETTHSGH</sequence>
<evidence type="ECO:0000313" key="4">
    <source>
        <dbReference type="EMBL" id="SFV21276.1"/>
    </source>
</evidence>
<dbReference type="Proteomes" id="UP000198881">
    <property type="component" value="Unassembled WGS sequence"/>
</dbReference>
<accession>A0A1I7MH80</accession>
<dbReference type="STRING" id="574650.SAMN04487966_102273"/>
<dbReference type="AlphaFoldDB" id="A0A1I7MH80"/>
<keyword evidence="1" id="KW-0805">Transcription regulation</keyword>
<dbReference type="InterPro" id="IPR027383">
    <property type="entry name" value="Znf_put"/>
</dbReference>
<dbReference type="Gene3D" id="1.10.10.1320">
    <property type="entry name" value="Anti-sigma factor, zinc-finger domain"/>
    <property type="match status" value="1"/>
</dbReference>
<organism evidence="4 5">
    <name type="scientific">Micrococcus terreus</name>
    <dbReference type="NCBI Taxonomy" id="574650"/>
    <lineage>
        <taxon>Bacteria</taxon>
        <taxon>Bacillati</taxon>
        <taxon>Actinomycetota</taxon>
        <taxon>Actinomycetes</taxon>
        <taxon>Micrococcales</taxon>
        <taxon>Micrococcaceae</taxon>
        <taxon>Micrococcus</taxon>
    </lineage>
</organism>
<dbReference type="NCBIfam" id="TIGR03988">
    <property type="entry name" value="antisig_RsrA"/>
    <property type="match status" value="1"/>
</dbReference>